<gene>
    <name evidence="1" type="ORF">G3435_22480</name>
</gene>
<sequence length="85" mass="9794">MSFFERLFAFRQNEFRTPLEDFLTELFAEWLRQVTLAGRISEVLTDLFKLAPAQLGELSKLNSIIWETQHVIGPGDHRAEGNAQT</sequence>
<evidence type="ECO:0000313" key="1">
    <source>
        <dbReference type="EMBL" id="NER61967.1"/>
    </source>
</evidence>
<comment type="caution">
    <text evidence="1">The sequence shown here is derived from an EMBL/GenBank/DDBJ whole genome shotgun (WGS) entry which is preliminary data.</text>
</comment>
<dbReference type="AlphaFoldDB" id="A0A6M0D2J3"/>
<name>A0A6M0D2J3_9PSED</name>
<protein>
    <submittedName>
        <fullName evidence="1">Uncharacterized protein</fullName>
    </submittedName>
</protein>
<proteinExistence type="predicted"/>
<organism evidence="1 2">
    <name type="scientific">Pseudomonas brassicae</name>
    <dbReference type="NCBI Taxonomy" id="2708063"/>
    <lineage>
        <taxon>Bacteria</taxon>
        <taxon>Pseudomonadati</taxon>
        <taxon>Pseudomonadota</taxon>
        <taxon>Gammaproteobacteria</taxon>
        <taxon>Pseudomonadales</taxon>
        <taxon>Pseudomonadaceae</taxon>
        <taxon>Pseudomonas</taxon>
    </lineage>
</organism>
<accession>A0A6M0D2J3</accession>
<reference evidence="1 2" key="1">
    <citation type="submission" date="2020-02" db="EMBL/GenBank/DDBJ databases">
        <title>Broccoli isolated Pseudomonas sp.</title>
        <authorList>
            <person name="Fujikawa T."/>
            <person name="Sawada H."/>
        </authorList>
    </citation>
    <scope>NUCLEOTIDE SEQUENCE [LARGE SCALE GENOMIC DNA]</scope>
    <source>
        <strain evidence="1 2">MAFF212428</strain>
    </source>
</reference>
<dbReference type="Proteomes" id="UP000480410">
    <property type="component" value="Unassembled WGS sequence"/>
</dbReference>
<evidence type="ECO:0000313" key="2">
    <source>
        <dbReference type="Proteomes" id="UP000480410"/>
    </source>
</evidence>
<dbReference type="EMBL" id="JAAHBV010000595">
    <property type="protein sequence ID" value="NER61967.1"/>
    <property type="molecule type" value="Genomic_DNA"/>
</dbReference>